<dbReference type="Proteomes" id="UP000179807">
    <property type="component" value="Unassembled WGS sequence"/>
</dbReference>
<evidence type="ECO:0000313" key="3">
    <source>
        <dbReference type="Proteomes" id="UP000179807"/>
    </source>
</evidence>
<comment type="caution">
    <text evidence="2">The sequence shown here is derived from an EMBL/GenBank/DDBJ whole genome shotgun (WGS) entry which is preliminary data.</text>
</comment>
<feature type="coiled-coil region" evidence="1">
    <location>
        <begin position="208"/>
        <end position="235"/>
    </location>
</feature>
<reference evidence="2" key="1">
    <citation type="submission" date="2016-10" db="EMBL/GenBank/DDBJ databases">
        <authorList>
            <person name="Benchimol M."/>
            <person name="Almeida L.G."/>
            <person name="Vasconcelos A.T."/>
            <person name="Perreira-Neves A."/>
            <person name="Rosa I.A."/>
            <person name="Tasca T."/>
            <person name="Bogo M.R."/>
            <person name="de Souza W."/>
        </authorList>
    </citation>
    <scope>NUCLEOTIDE SEQUENCE [LARGE SCALE GENOMIC DNA]</scope>
    <source>
        <strain evidence="2">K</strain>
    </source>
</reference>
<proteinExistence type="predicted"/>
<dbReference type="AlphaFoldDB" id="A0A1J4J9S1"/>
<dbReference type="GeneID" id="94830242"/>
<dbReference type="VEuPathDB" id="TrichDB:TRFO_10572"/>
<protein>
    <submittedName>
        <fullName evidence="2">Uncharacterized protein</fullName>
    </submittedName>
</protein>
<organism evidence="2 3">
    <name type="scientific">Tritrichomonas foetus</name>
    <dbReference type="NCBI Taxonomy" id="1144522"/>
    <lineage>
        <taxon>Eukaryota</taxon>
        <taxon>Metamonada</taxon>
        <taxon>Parabasalia</taxon>
        <taxon>Tritrichomonadida</taxon>
        <taxon>Tritrichomonadidae</taxon>
        <taxon>Tritrichomonas</taxon>
    </lineage>
</organism>
<name>A0A1J4J9S1_9EUKA</name>
<keyword evidence="3" id="KW-1185">Reference proteome</keyword>
<keyword evidence="1" id="KW-0175">Coiled coil</keyword>
<gene>
    <name evidence="2" type="ORF">TRFO_10572</name>
</gene>
<evidence type="ECO:0000256" key="1">
    <source>
        <dbReference type="SAM" id="Coils"/>
    </source>
</evidence>
<sequence length="389" mass="46158">MNEKEIDESILDERYNLLMKCVDQFIKKMQKNGMAKRLQYYRAFPSFDAGQILDLFDEMLTEQREKYIFNIHQEIDHLDYLINQNKIKYNRREKENLKSTKGIRERNEHTASIYNKFNDRLTALKKEQEISEKLYIKKINETQKCIEEVKNMKKAQRIVIRKTRHHLFEIRDDFSSDVSAYYEIMNAYFVRFNNQIGKRMEQVVYNNKHLKNDEIYKLENELEQLRNNSQELSFAINNIFEYLKSISAIEAGSIENLIAQIPVFITELQEGVVTKYLSDSHCKLPGILLTGDKFIPSIKIALDRALDKREKQFESLESFGRKKRLNLQNELDKTLDKINKMSIPEKERKLFDDLNLSNLTFNESKSQLDETIKILSTSPFLSKNRSNID</sequence>
<accession>A0A1J4J9S1</accession>
<dbReference type="EMBL" id="MLAK01001248">
    <property type="protein sequence ID" value="OHS95417.1"/>
    <property type="molecule type" value="Genomic_DNA"/>
</dbReference>
<dbReference type="RefSeq" id="XP_068348554.1">
    <property type="nucleotide sequence ID" value="XM_068495538.1"/>
</dbReference>
<evidence type="ECO:0000313" key="2">
    <source>
        <dbReference type="EMBL" id="OHS95417.1"/>
    </source>
</evidence>